<feature type="transmembrane region" description="Helical" evidence="10">
    <location>
        <begin position="55"/>
        <end position="72"/>
    </location>
</feature>
<dbReference type="PANTHER" id="PTHR10110:SF86">
    <property type="entry name" value="SODIUM_HYDROGEN EXCHANGER 7"/>
    <property type="match status" value="1"/>
</dbReference>
<feature type="transmembrane region" description="Helical" evidence="10">
    <location>
        <begin position="269"/>
        <end position="292"/>
    </location>
</feature>
<evidence type="ECO:0000256" key="6">
    <source>
        <dbReference type="ARBA" id="ARBA00023053"/>
    </source>
</evidence>
<dbReference type="RefSeq" id="WP_264986718.1">
    <property type="nucleotide sequence ID" value="NZ_BRZA01000001.1"/>
</dbReference>
<feature type="domain" description="Cation/H+ exchanger transmembrane" evidence="11">
    <location>
        <begin position="12"/>
        <end position="410"/>
    </location>
</feature>
<proteinExistence type="predicted"/>
<keyword evidence="6" id="KW-0915">Sodium</keyword>
<dbReference type="Proteomes" id="UP001065593">
    <property type="component" value="Unassembled WGS sequence"/>
</dbReference>
<comment type="subcellular location">
    <subcellularLocation>
        <location evidence="1">Cell membrane</location>
        <topology evidence="1">Multi-pass membrane protein</topology>
    </subcellularLocation>
</comment>
<dbReference type="Pfam" id="PF00999">
    <property type="entry name" value="Na_H_Exchanger"/>
    <property type="match status" value="1"/>
</dbReference>
<evidence type="ECO:0000256" key="8">
    <source>
        <dbReference type="ARBA" id="ARBA00023136"/>
    </source>
</evidence>
<evidence type="ECO:0000313" key="13">
    <source>
        <dbReference type="Proteomes" id="UP001065593"/>
    </source>
</evidence>
<protein>
    <submittedName>
        <fullName evidence="12">Sodium, potassium, lithium and rubidium/H(+) antiporter</fullName>
    </submittedName>
</protein>
<evidence type="ECO:0000256" key="5">
    <source>
        <dbReference type="ARBA" id="ARBA00022989"/>
    </source>
</evidence>
<keyword evidence="8 10" id="KW-0472">Membrane</keyword>
<dbReference type="EMBL" id="BRZA01000001">
    <property type="protein sequence ID" value="GLC86981.1"/>
    <property type="molecule type" value="Genomic_DNA"/>
</dbReference>
<evidence type="ECO:0000259" key="11">
    <source>
        <dbReference type="Pfam" id="PF00999"/>
    </source>
</evidence>
<organism evidence="12 13">
    <name type="scientific">Lysinibacillus piscis</name>
    <dbReference type="NCBI Taxonomy" id="2518931"/>
    <lineage>
        <taxon>Bacteria</taxon>
        <taxon>Bacillati</taxon>
        <taxon>Bacillota</taxon>
        <taxon>Bacilli</taxon>
        <taxon>Bacillales</taxon>
        <taxon>Bacillaceae</taxon>
        <taxon>Lysinibacillus</taxon>
    </lineage>
</organism>
<dbReference type="PANTHER" id="PTHR10110">
    <property type="entry name" value="SODIUM/HYDROGEN EXCHANGER"/>
    <property type="match status" value="1"/>
</dbReference>
<keyword evidence="13" id="KW-1185">Reference proteome</keyword>
<keyword evidence="3" id="KW-1003">Cell membrane</keyword>
<keyword evidence="5 10" id="KW-1133">Transmembrane helix</keyword>
<dbReference type="Gene3D" id="6.10.140.1330">
    <property type="match status" value="1"/>
</dbReference>
<evidence type="ECO:0000256" key="2">
    <source>
        <dbReference type="ARBA" id="ARBA00022448"/>
    </source>
</evidence>
<name>A0ABQ5NF17_9BACI</name>
<sequence length="659" mass="74675">MEILIAVLILLVLLLLTNVLAHYISFIPIALIQIATGIIVALIAHDFTVDIESEWFLLLFIAPLLYYDGAHFPREQLWKMQLPILGNAIVLVLLTTIIGGFFVHWLIPTIPLAGAFALMAILSPTDPVAVNGIAKRVHIPERIMNLVRGESLINDASGLIAFKYAVAAIVTGYFSLKAATIDFVYMFFIGILVGLIGALTLFFIRMYFHRIGITDLTFYVLLQILTPFILFLLAEEVFHASGVIAVVVGGIIAAIIKEKTESVIAQEQVVTGHVWSMLTFILNGVIFLLLGLMLPSATRAILASKDIHNSTLLFYVLVIGLSILAIRFAWIAFFHLLDKKFFKNNDIVTLKDHIVSTLVGVRGTITMVGILSLPFITDQGDLFPNRQLLIFLAAGVILFTLLVATLFLPLLSTQASTQHVDLTTEKQQMIQQAIHSIQREMVEDNTKIAFGLINQYKRMMFTVNRKQSEKILQAQRQQIMEARKLGIELEIFYTKQYLAEHTIDEAIQQEIEYLLKDRKDMLNNRSATLLKRRFRYFLRGRKMSRLPAETIKQINTMKHDIENYVVSSIIQYVRQTNDLPMDIANKMELYYCQSPHIASKLDSTQQEEQKEHLAFIAVEAQRSLINEWYQAGDITQGAAKELRRFVNHLESVILLEEEE</sequence>
<reference evidence="12" key="1">
    <citation type="submission" date="2022-08" db="EMBL/GenBank/DDBJ databases">
        <title>Draft genome sequence of Lysinibacillus sp. strain KH24.</title>
        <authorList>
            <person name="Kanbe H."/>
            <person name="Itoh H."/>
        </authorList>
    </citation>
    <scope>NUCLEOTIDE SEQUENCE</scope>
    <source>
        <strain evidence="12">KH24</strain>
    </source>
</reference>
<evidence type="ECO:0000256" key="10">
    <source>
        <dbReference type="SAM" id="Phobius"/>
    </source>
</evidence>
<dbReference type="InterPro" id="IPR006153">
    <property type="entry name" value="Cation/H_exchanger_TM"/>
</dbReference>
<gene>
    <name evidence="12" type="primary">nhaK</name>
    <name evidence="12" type="ORF">LYSBPC_01080</name>
</gene>
<evidence type="ECO:0000256" key="3">
    <source>
        <dbReference type="ARBA" id="ARBA00022475"/>
    </source>
</evidence>
<feature type="transmembrane region" description="Helical" evidence="10">
    <location>
        <begin position="312"/>
        <end position="333"/>
    </location>
</feature>
<keyword evidence="2" id="KW-0813">Transport</keyword>
<evidence type="ECO:0000256" key="7">
    <source>
        <dbReference type="ARBA" id="ARBA00023065"/>
    </source>
</evidence>
<feature type="transmembrane region" description="Helical" evidence="10">
    <location>
        <begin position="182"/>
        <end position="204"/>
    </location>
</feature>
<feature type="transmembrane region" description="Helical" evidence="10">
    <location>
        <begin position="113"/>
        <end position="134"/>
    </location>
</feature>
<feature type="transmembrane region" description="Helical" evidence="10">
    <location>
        <begin position="354"/>
        <end position="376"/>
    </location>
</feature>
<feature type="transmembrane region" description="Helical" evidence="10">
    <location>
        <begin position="84"/>
        <end position="107"/>
    </location>
</feature>
<keyword evidence="7" id="KW-0406">Ion transport</keyword>
<comment type="caution">
    <text evidence="12">The sequence shown here is derived from an EMBL/GenBank/DDBJ whole genome shotgun (WGS) entry which is preliminary data.</text>
</comment>
<evidence type="ECO:0000256" key="4">
    <source>
        <dbReference type="ARBA" id="ARBA00022692"/>
    </source>
</evidence>
<keyword evidence="4 10" id="KW-0812">Transmembrane</keyword>
<evidence type="ECO:0000313" key="12">
    <source>
        <dbReference type="EMBL" id="GLC86981.1"/>
    </source>
</evidence>
<dbReference type="InterPro" id="IPR018422">
    <property type="entry name" value="Cation/H_exchanger_CPA1"/>
</dbReference>
<feature type="transmembrane region" description="Helical" evidence="10">
    <location>
        <begin position="216"/>
        <end position="234"/>
    </location>
</feature>
<feature type="transmembrane region" description="Helical" evidence="10">
    <location>
        <begin position="388"/>
        <end position="411"/>
    </location>
</feature>
<feature type="transmembrane region" description="Helical" evidence="10">
    <location>
        <begin position="240"/>
        <end position="257"/>
    </location>
</feature>
<evidence type="ECO:0000256" key="9">
    <source>
        <dbReference type="ARBA" id="ARBA00023201"/>
    </source>
</evidence>
<accession>A0ABQ5NF17</accession>
<keyword evidence="9" id="KW-0739">Sodium transport</keyword>
<evidence type="ECO:0000256" key="1">
    <source>
        <dbReference type="ARBA" id="ARBA00004651"/>
    </source>
</evidence>